<dbReference type="OrthoDB" id="2757515at2759"/>
<sequence>MAGNADSGPFLRSAEPFTYSAPAGPTQTSPHKLNKISNSDARKHGDKFKDNVALDRPLLGASSMGHTILIDFETFENDILRVHPGLIADQALPEELVDHARLVFDKLFSHGASPLEIKIAEEFIKVINAETGGSPLSRHKAAFTGNHTSTDGTPSKVDAGLYSNEQLPVTVKPSTGKLTSGKPDWNNIRLFIEFKRKSTSLDPFDDYEPDDPEASAQTRQAVREQIIHYALDIRNRQHRTCVYALLIIGPEFRLMRFDQSGIIVTKKQNYAEDPRPLLSFLAWFDKVSPEQQGYDPTATLLKEGSRAYKLMDEFAQGQASDMEHAEGSEVPATCTPSEPEAEAATVVEPARSPYNTRQKTKAALAALSNDDESYLDEIELDDEDPRVFKYVREKFGESLEEGWPRYRLEVGEEKRIFLVGKPIWTVSWLFGRGTRGYIALDVKKRRFVFLKDCWRPFYVGIKSEGAYLEILNPGGTKATDVHVPTLITHGDVAGQITMTAQYANYRAAQAKRQKKRRRQNDERPQPSASGGGKEGYMTPSVSAPAAMNVGNADGPSSENDSEAVYRHFTHYRIVTKDVCLPFTAITSSKQLVELLIDCVTAHSLAYTDHRLLHRDVSAGNVIIRPSLSSKITKDGKKKVIWEGVLTDWELAKEIPVRDPSKSETPKEVPRQPERTGTWQFMSVAYVENHPNWPVTVADELESFFHVLLFYAVRLLRHNISNVSTFVADYFDKFTVSGDVKRRCSIAKKMAMNEGIIKVSRWIPLQFEFANGNVHRDLNRMIGNLLKYFKARYQILAWEFRKSQRKCDSAVSGPSDASAPLALPQPSLDTDDRRQIVVLEEIELDESEDEGEPSDQIKTRAELLDGHSAFLAILGNAINLKRSTPKWAPVWPVGPETDVVKDRLPDVYDPRIHASMANKMYTPSAGGTATADPNGAPARKKHRTGDVSEPTQVSIPRQPTRAGTVSGSLGMSLGDS</sequence>
<keyword evidence="4" id="KW-1185">Reference proteome</keyword>
<dbReference type="AlphaFoldDB" id="A0A1Y2IQH0"/>
<dbReference type="Proteomes" id="UP000193067">
    <property type="component" value="Unassembled WGS sequence"/>
</dbReference>
<feature type="compositionally biased region" description="Polar residues" evidence="1">
    <location>
        <begin position="25"/>
        <end position="39"/>
    </location>
</feature>
<reference evidence="3 4" key="1">
    <citation type="journal article" date="2015" name="Biotechnol. Biofuels">
        <title>Enhanced degradation of softwood versus hardwood by the white-rot fungus Pycnoporus coccineus.</title>
        <authorList>
            <person name="Couturier M."/>
            <person name="Navarro D."/>
            <person name="Chevret D."/>
            <person name="Henrissat B."/>
            <person name="Piumi F."/>
            <person name="Ruiz-Duenas F.J."/>
            <person name="Martinez A.T."/>
            <person name="Grigoriev I.V."/>
            <person name="Riley R."/>
            <person name="Lipzen A."/>
            <person name="Berrin J.G."/>
            <person name="Master E.R."/>
            <person name="Rosso M.N."/>
        </authorList>
    </citation>
    <scope>NUCLEOTIDE SEQUENCE [LARGE SCALE GENOMIC DNA]</scope>
    <source>
        <strain evidence="3 4">BRFM310</strain>
    </source>
</reference>
<feature type="region of interest" description="Disordered" evidence="1">
    <location>
        <begin position="508"/>
        <end position="560"/>
    </location>
</feature>
<feature type="region of interest" description="Disordered" evidence="1">
    <location>
        <begin position="922"/>
        <end position="975"/>
    </location>
</feature>
<feature type="compositionally biased region" description="Polar residues" evidence="1">
    <location>
        <begin position="948"/>
        <end position="975"/>
    </location>
</feature>
<evidence type="ECO:0000313" key="4">
    <source>
        <dbReference type="Proteomes" id="UP000193067"/>
    </source>
</evidence>
<dbReference type="PANTHER" id="PTHR38248">
    <property type="entry name" value="FUNK1 6"/>
    <property type="match status" value="1"/>
</dbReference>
<dbReference type="EMBL" id="KZ084106">
    <property type="protein sequence ID" value="OSD02212.1"/>
    <property type="molecule type" value="Genomic_DNA"/>
</dbReference>
<dbReference type="GO" id="GO:0004672">
    <property type="term" value="F:protein kinase activity"/>
    <property type="evidence" value="ECO:0007669"/>
    <property type="project" value="InterPro"/>
</dbReference>
<evidence type="ECO:0000256" key="1">
    <source>
        <dbReference type="SAM" id="MobiDB-lite"/>
    </source>
</evidence>
<evidence type="ECO:0000313" key="3">
    <source>
        <dbReference type="EMBL" id="OSD02212.1"/>
    </source>
</evidence>
<dbReference type="Pfam" id="PF17667">
    <property type="entry name" value="Pkinase_fungal"/>
    <property type="match status" value="2"/>
</dbReference>
<feature type="domain" description="Fungal-type protein kinase" evidence="2">
    <location>
        <begin position="411"/>
        <end position="709"/>
    </location>
</feature>
<dbReference type="InterPro" id="IPR040976">
    <property type="entry name" value="Pkinase_fungal"/>
</dbReference>
<name>A0A1Y2IQH0_TRAC3</name>
<proteinExistence type="predicted"/>
<dbReference type="PANTHER" id="PTHR38248:SF2">
    <property type="entry name" value="FUNK1 11"/>
    <property type="match status" value="1"/>
</dbReference>
<dbReference type="InterPro" id="IPR008266">
    <property type="entry name" value="Tyr_kinase_AS"/>
</dbReference>
<feature type="domain" description="Fungal-type protein kinase" evidence="2">
    <location>
        <begin position="218"/>
        <end position="313"/>
    </location>
</feature>
<protein>
    <recommendedName>
        <fullName evidence="2">Fungal-type protein kinase domain-containing protein</fullName>
    </recommendedName>
</protein>
<gene>
    <name evidence="3" type="ORF">PYCCODRAFT_1459158</name>
</gene>
<accession>A0A1Y2IQH0</accession>
<dbReference type="Gene3D" id="1.10.510.10">
    <property type="entry name" value="Transferase(Phosphotransferase) domain 1"/>
    <property type="match status" value="1"/>
</dbReference>
<dbReference type="SUPFAM" id="SSF56112">
    <property type="entry name" value="Protein kinase-like (PK-like)"/>
    <property type="match status" value="1"/>
</dbReference>
<feature type="compositionally biased region" description="Basic residues" evidence="1">
    <location>
        <begin position="509"/>
        <end position="518"/>
    </location>
</feature>
<feature type="region of interest" description="Disordered" evidence="1">
    <location>
        <begin position="808"/>
        <end position="827"/>
    </location>
</feature>
<dbReference type="InterPro" id="IPR011009">
    <property type="entry name" value="Kinase-like_dom_sf"/>
</dbReference>
<evidence type="ECO:0000259" key="2">
    <source>
        <dbReference type="Pfam" id="PF17667"/>
    </source>
</evidence>
<feature type="region of interest" description="Disordered" evidence="1">
    <location>
        <begin position="1"/>
        <end position="47"/>
    </location>
</feature>
<dbReference type="PROSITE" id="PS00109">
    <property type="entry name" value="PROTEIN_KINASE_TYR"/>
    <property type="match status" value="1"/>
</dbReference>
<organism evidence="3 4">
    <name type="scientific">Trametes coccinea (strain BRFM310)</name>
    <name type="common">Pycnoporus coccineus</name>
    <dbReference type="NCBI Taxonomy" id="1353009"/>
    <lineage>
        <taxon>Eukaryota</taxon>
        <taxon>Fungi</taxon>
        <taxon>Dikarya</taxon>
        <taxon>Basidiomycota</taxon>
        <taxon>Agaricomycotina</taxon>
        <taxon>Agaricomycetes</taxon>
        <taxon>Polyporales</taxon>
        <taxon>Polyporaceae</taxon>
        <taxon>Trametes</taxon>
    </lineage>
</organism>